<sequence length="193" mass="21324">MKRNPILASESFMSSAKRFYFFDLKLAANMRYYLQITRSDLREDGSYQRHVMIVFESDFPEFISGFTSLFSMMSYYARGYQNSKAILQEHRQSRGIKSLPEEARPRERMYDQGAAALSDCELLAILLGAGSPGETALELAARIITGHGGEIDGLKGCSFASLCRYKGMGLAKGCAVMAALELAKRISAGAASR</sequence>
<dbReference type="InterPro" id="IPR006628">
    <property type="entry name" value="PUR-bd_fam"/>
</dbReference>
<dbReference type="GO" id="GO:0000977">
    <property type="term" value="F:RNA polymerase II transcription regulatory region sequence-specific DNA binding"/>
    <property type="evidence" value="ECO:0007669"/>
    <property type="project" value="InterPro"/>
</dbReference>
<dbReference type="GO" id="GO:0032422">
    <property type="term" value="F:purine-rich negative regulatory element binding"/>
    <property type="evidence" value="ECO:0007669"/>
    <property type="project" value="InterPro"/>
</dbReference>
<feature type="domain" description="UPF0758" evidence="3">
    <location>
        <begin position="96"/>
        <end position="173"/>
    </location>
</feature>
<dbReference type="InterPro" id="IPR046778">
    <property type="entry name" value="UPF0758_N"/>
</dbReference>
<dbReference type="Pfam" id="PF20582">
    <property type="entry name" value="UPF0758_N"/>
    <property type="match status" value="1"/>
</dbReference>
<dbReference type="Gene3D" id="3.10.450.700">
    <property type="match status" value="1"/>
</dbReference>
<proteinExistence type="inferred from homology"/>
<comment type="caution">
    <text evidence="4">The sequence shown here is derived from an EMBL/GenBank/DDBJ whole genome shotgun (WGS) entry which is preliminary data.</text>
</comment>
<keyword evidence="2" id="KW-0238">DNA-binding</keyword>
<dbReference type="RefSeq" id="WP_109931379.1">
    <property type="nucleotide sequence ID" value="NZ_QGNY01000007.1"/>
</dbReference>
<protein>
    <recommendedName>
        <fullName evidence="3">UPF0758 domain-containing protein</fullName>
    </recommendedName>
</protein>
<dbReference type="PANTHER" id="PTHR30471">
    <property type="entry name" value="DNA REPAIR PROTEIN RADC"/>
    <property type="match status" value="1"/>
</dbReference>
<dbReference type="PANTHER" id="PTHR30471:SF3">
    <property type="entry name" value="UPF0758 PROTEIN YEES-RELATED"/>
    <property type="match status" value="1"/>
</dbReference>
<keyword evidence="5" id="KW-1185">Reference proteome</keyword>
<evidence type="ECO:0000259" key="3">
    <source>
        <dbReference type="Pfam" id="PF20582"/>
    </source>
</evidence>
<evidence type="ECO:0000313" key="5">
    <source>
        <dbReference type="Proteomes" id="UP000245391"/>
    </source>
</evidence>
<evidence type="ECO:0000256" key="1">
    <source>
        <dbReference type="ARBA" id="ARBA00009251"/>
    </source>
</evidence>
<evidence type="ECO:0000256" key="2">
    <source>
        <dbReference type="ARBA" id="ARBA00023125"/>
    </source>
</evidence>
<dbReference type="OrthoDB" id="798376at2"/>
<reference evidence="5" key="1">
    <citation type="submission" date="2018-05" db="EMBL/GenBank/DDBJ databases">
        <title>Pedobacter paludis sp. nov., isolated from wetland soil.</title>
        <authorList>
            <person name="Zhang Y."/>
        </authorList>
    </citation>
    <scope>NUCLEOTIDE SEQUENCE [LARGE SCALE GENOMIC DNA]</scope>
    <source>
        <strain evidence="5">R-8</strain>
    </source>
</reference>
<dbReference type="InterPro" id="IPR001405">
    <property type="entry name" value="UPF0758"/>
</dbReference>
<dbReference type="Pfam" id="PF11680">
    <property type="entry name" value="DUF3276"/>
    <property type="match status" value="1"/>
</dbReference>
<dbReference type="EMBL" id="QGNY01000007">
    <property type="protein sequence ID" value="PWS30260.1"/>
    <property type="molecule type" value="Genomic_DNA"/>
</dbReference>
<name>A0A317ETI1_9SPHI</name>
<accession>A0A317ETI1</accession>
<comment type="similarity">
    <text evidence="1">Belongs to the PUR DNA-binding protein family.</text>
</comment>
<gene>
    <name evidence="4" type="ORF">DF947_17650</name>
</gene>
<organism evidence="4 5">
    <name type="scientific">Pedobacter paludis</name>
    <dbReference type="NCBI Taxonomy" id="2203212"/>
    <lineage>
        <taxon>Bacteria</taxon>
        <taxon>Pseudomonadati</taxon>
        <taxon>Bacteroidota</taxon>
        <taxon>Sphingobacteriia</taxon>
        <taxon>Sphingobacteriales</taxon>
        <taxon>Sphingobacteriaceae</taxon>
        <taxon>Pedobacter</taxon>
    </lineage>
</organism>
<dbReference type="AlphaFoldDB" id="A0A317ETI1"/>
<evidence type="ECO:0000313" key="4">
    <source>
        <dbReference type="EMBL" id="PWS30260.1"/>
    </source>
</evidence>
<dbReference type="Proteomes" id="UP000245391">
    <property type="component" value="Unassembled WGS sequence"/>
</dbReference>